<dbReference type="AlphaFoldDB" id="A0A816D2R4"/>
<evidence type="ECO:0000256" key="2">
    <source>
        <dbReference type="ARBA" id="ARBA00022827"/>
    </source>
</evidence>
<dbReference type="GO" id="GO:0004497">
    <property type="term" value="F:monooxygenase activity"/>
    <property type="evidence" value="ECO:0007669"/>
    <property type="project" value="UniProtKB-KW"/>
</dbReference>
<evidence type="ECO:0000313" key="6">
    <source>
        <dbReference type="EMBL" id="CAF1627792.1"/>
    </source>
</evidence>
<dbReference type="EMBL" id="CAJNOW010013987">
    <property type="protein sequence ID" value="CAF1627792.1"/>
    <property type="molecule type" value="Genomic_DNA"/>
</dbReference>
<accession>A0A816D2R4</accession>
<keyword evidence="2" id="KW-0274">FAD</keyword>
<organism evidence="6 7">
    <name type="scientific">Rotaria magnacalcarata</name>
    <dbReference type="NCBI Taxonomy" id="392030"/>
    <lineage>
        <taxon>Eukaryota</taxon>
        <taxon>Metazoa</taxon>
        <taxon>Spiralia</taxon>
        <taxon>Gnathifera</taxon>
        <taxon>Rotifera</taxon>
        <taxon>Eurotatoria</taxon>
        <taxon>Bdelloidea</taxon>
        <taxon>Philodinida</taxon>
        <taxon>Philodinidae</taxon>
        <taxon>Rotaria</taxon>
    </lineage>
</organism>
<evidence type="ECO:0000259" key="5">
    <source>
        <dbReference type="Pfam" id="PF01494"/>
    </source>
</evidence>
<dbReference type="Pfam" id="PF01494">
    <property type="entry name" value="FAD_binding_3"/>
    <property type="match status" value="1"/>
</dbReference>
<feature type="domain" description="FAD-binding" evidence="5">
    <location>
        <begin position="18"/>
        <end position="220"/>
    </location>
</feature>
<dbReference type="GO" id="GO:0071949">
    <property type="term" value="F:FAD binding"/>
    <property type="evidence" value="ECO:0007669"/>
    <property type="project" value="InterPro"/>
</dbReference>
<dbReference type="PANTHER" id="PTHR46972">
    <property type="entry name" value="MONOOXYGENASE ASQM-RELATED"/>
    <property type="match status" value="1"/>
</dbReference>
<reference evidence="6" key="1">
    <citation type="submission" date="2021-02" db="EMBL/GenBank/DDBJ databases">
        <authorList>
            <person name="Nowell W R."/>
        </authorList>
    </citation>
    <scope>NUCLEOTIDE SEQUENCE</scope>
</reference>
<dbReference type="InterPro" id="IPR002938">
    <property type="entry name" value="FAD-bd"/>
</dbReference>
<sequence length="257" mass="28281">MSSGQHTLIFDNGVTDIADLVIGADGARSCIRSLVSSAMPQYCGVTIVEIQFIFVDDRHPEIAKLVGRGTIFALSDNKGLIGQRNGQNQIRVYITLRAPENWIVESGIAFDQPEQARKDLLRLFADWDNSLLNFIHFCDANFIPRPLYTLPTNHRWETHPGVILLGDAAHLMSPFAGEGVNLAMLDATELALAITNADDLKQAIHNYEQKIFPRAAKAAEESSSNLDLFISTGNAGKIAAEFFKKLMESGPPKDTQI</sequence>
<keyword evidence="4" id="KW-0503">Monooxygenase</keyword>
<dbReference type="Gene3D" id="3.50.50.60">
    <property type="entry name" value="FAD/NAD(P)-binding domain"/>
    <property type="match status" value="1"/>
</dbReference>
<proteinExistence type="predicted"/>
<evidence type="ECO:0000256" key="3">
    <source>
        <dbReference type="ARBA" id="ARBA00023002"/>
    </source>
</evidence>
<dbReference type="OrthoDB" id="9984371at2759"/>
<dbReference type="PANTHER" id="PTHR46972:SF1">
    <property type="entry name" value="FAD DEPENDENT OXIDOREDUCTASE DOMAIN-CONTAINING PROTEIN"/>
    <property type="match status" value="1"/>
</dbReference>
<comment type="caution">
    <text evidence="6">The sequence shown here is derived from an EMBL/GenBank/DDBJ whole genome shotgun (WGS) entry which is preliminary data.</text>
</comment>
<evidence type="ECO:0000256" key="4">
    <source>
        <dbReference type="ARBA" id="ARBA00023033"/>
    </source>
</evidence>
<dbReference type="InterPro" id="IPR036188">
    <property type="entry name" value="FAD/NAD-bd_sf"/>
</dbReference>
<dbReference type="SUPFAM" id="SSF51905">
    <property type="entry name" value="FAD/NAD(P)-binding domain"/>
    <property type="match status" value="1"/>
</dbReference>
<protein>
    <recommendedName>
        <fullName evidence="5">FAD-binding domain-containing protein</fullName>
    </recommendedName>
</protein>
<keyword evidence="1" id="KW-0285">Flavoprotein</keyword>
<dbReference type="PRINTS" id="PR00420">
    <property type="entry name" value="RNGMNOXGNASE"/>
</dbReference>
<keyword evidence="3" id="KW-0560">Oxidoreductase</keyword>
<dbReference type="Proteomes" id="UP000663834">
    <property type="component" value="Unassembled WGS sequence"/>
</dbReference>
<evidence type="ECO:0000313" key="7">
    <source>
        <dbReference type="Proteomes" id="UP000663834"/>
    </source>
</evidence>
<evidence type="ECO:0000256" key="1">
    <source>
        <dbReference type="ARBA" id="ARBA00022630"/>
    </source>
</evidence>
<name>A0A816D2R4_9BILA</name>
<gene>
    <name evidence="6" type="ORF">KQP761_LOCUS25634</name>
</gene>